<dbReference type="GO" id="GO:0005886">
    <property type="term" value="C:plasma membrane"/>
    <property type="evidence" value="ECO:0007669"/>
    <property type="project" value="TreeGrafter"/>
</dbReference>
<dbReference type="SMART" id="SM00397">
    <property type="entry name" value="t_SNARE"/>
    <property type="match status" value="1"/>
</dbReference>
<dbReference type="InterPro" id="IPR006011">
    <property type="entry name" value="Syntaxin_N"/>
</dbReference>
<gene>
    <name evidence="8" type="ORF">F0562_020565</name>
</gene>
<dbReference type="Pfam" id="PF00804">
    <property type="entry name" value="Syntaxin"/>
    <property type="match status" value="1"/>
</dbReference>
<dbReference type="InterPro" id="IPR006012">
    <property type="entry name" value="Syntaxin/epimorphin_CS"/>
</dbReference>
<dbReference type="GO" id="GO:0006887">
    <property type="term" value="P:exocytosis"/>
    <property type="evidence" value="ECO:0007669"/>
    <property type="project" value="TreeGrafter"/>
</dbReference>
<evidence type="ECO:0000256" key="1">
    <source>
        <dbReference type="ARBA" id="ARBA00009063"/>
    </source>
</evidence>
<keyword evidence="3" id="KW-0653">Protein transport</keyword>
<reference evidence="8 9" key="1">
    <citation type="submission" date="2019-09" db="EMBL/GenBank/DDBJ databases">
        <title>A chromosome-level genome assembly of the Chinese tupelo Nyssa sinensis.</title>
        <authorList>
            <person name="Yang X."/>
            <person name="Kang M."/>
            <person name="Yang Y."/>
            <person name="Xiong H."/>
            <person name="Wang M."/>
            <person name="Zhang Z."/>
            <person name="Wang Z."/>
            <person name="Wu H."/>
            <person name="Ma T."/>
            <person name="Liu J."/>
            <person name="Xi Z."/>
        </authorList>
    </citation>
    <scope>NUCLEOTIDE SEQUENCE [LARGE SCALE GENOMIC DNA]</scope>
    <source>
        <strain evidence="8">J267</strain>
        <tissue evidence="8">Leaf</tissue>
    </source>
</reference>
<dbReference type="GO" id="GO:0031201">
    <property type="term" value="C:SNARE complex"/>
    <property type="evidence" value="ECO:0007669"/>
    <property type="project" value="TreeGrafter"/>
</dbReference>
<comment type="similarity">
    <text evidence="1">Belongs to the syntaxin family.</text>
</comment>
<dbReference type="OrthoDB" id="1729272at2759"/>
<dbReference type="InterPro" id="IPR045242">
    <property type="entry name" value="Syntaxin"/>
</dbReference>
<sequence length="227" mass="26187">MKRQRMLTVLRFFEAIETELTPTWSLSFERQKLLKQDWNLLIGPMRLIVAYRPRSGKEVRLIGTRISVTNGLRVKLRDLMNNFQTLREKIVSEHKEGLKRRYYNATGEEPSEEAMEKMVSGSAQVGIFEGKTDLAMENQERHEALKDIQRSLTELHQVFLDMAVLIETQSEQINNIEQNVASAGSYIGGGTKELSQAKKMKKRRSWAFWIGIVMLVLLLVFLISILT</sequence>
<dbReference type="FunFam" id="1.20.5.110:FF:000008">
    <property type="entry name" value="Syntaxin 132"/>
    <property type="match status" value="1"/>
</dbReference>
<dbReference type="Proteomes" id="UP000325577">
    <property type="component" value="Linkage Group LG10"/>
</dbReference>
<evidence type="ECO:0000256" key="5">
    <source>
        <dbReference type="ARBA" id="ARBA00023054"/>
    </source>
</evidence>
<dbReference type="CDD" id="cd15848">
    <property type="entry name" value="SNARE_syntaxin1-like"/>
    <property type="match status" value="1"/>
</dbReference>
<dbReference type="GO" id="GO:0006886">
    <property type="term" value="P:intracellular protein transport"/>
    <property type="evidence" value="ECO:0007669"/>
    <property type="project" value="InterPro"/>
</dbReference>
<dbReference type="Pfam" id="PF05739">
    <property type="entry name" value="SNARE"/>
    <property type="match status" value="1"/>
</dbReference>
<keyword evidence="2" id="KW-0813">Transport</keyword>
<evidence type="ECO:0000256" key="3">
    <source>
        <dbReference type="ARBA" id="ARBA00022927"/>
    </source>
</evidence>
<keyword evidence="6" id="KW-0812">Transmembrane</keyword>
<name>A0A5J5BTK8_9ASTE</name>
<dbReference type="EMBL" id="CM018033">
    <property type="protein sequence ID" value="KAA8545984.1"/>
    <property type="molecule type" value="Genomic_DNA"/>
</dbReference>
<keyword evidence="9" id="KW-1185">Reference proteome</keyword>
<evidence type="ECO:0000259" key="7">
    <source>
        <dbReference type="PROSITE" id="PS50192"/>
    </source>
</evidence>
<dbReference type="PANTHER" id="PTHR19957">
    <property type="entry name" value="SYNTAXIN"/>
    <property type="match status" value="1"/>
</dbReference>
<dbReference type="GO" id="GO:0005484">
    <property type="term" value="F:SNAP receptor activity"/>
    <property type="evidence" value="ECO:0007669"/>
    <property type="project" value="InterPro"/>
</dbReference>
<protein>
    <recommendedName>
        <fullName evidence="7">t-SNARE coiled-coil homology domain-containing protein</fullName>
    </recommendedName>
</protein>
<dbReference type="PANTHER" id="PTHR19957:SF91">
    <property type="entry name" value="SYNTAXIN-112"/>
    <property type="match status" value="1"/>
</dbReference>
<dbReference type="PROSITE" id="PS00914">
    <property type="entry name" value="SYNTAXIN"/>
    <property type="match status" value="1"/>
</dbReference>
<dbReference type="GO" id="GO:0048278">
    <property type="term" value="P:vesicle docking"/>
    <property type="evidence" value="ECO:0007669"/>
    <property type="project" value="TreeGrafter"/>
</dbReference>
<feature type="transmembrane region" description="Helical" evidence="6">
    <location>
        <begin position="206"/>
        <end position="226"/>
    </location>
</feature>
<dbReference type="Gene3D" id="1.20.58.70">
    <property type="match status" value="1"/>
</dbReference>
<evidence type="ECO:0000313" key="9">
    <source>
        <dbReference type="Proteomes" id="UP000325577"/>
    </source>
</evidence>
<evidence type="ECO:0000256" key="2">
    <source>
        <dbReference type="ARBA" id="ARBA00022448"/>
    </source>
</evidence>
<keyword evidence="4" id="KW-0007">Acetylation</keyword>
<dbReference type="AlphaFoldDB" id="A0A5J5BTK8"/>
<evidence type="ECO:0000256" key="4">
    <source>
        <dbReference type="ARBA" id="ARBA00022990"/>
    </source>
</evidence>
<dbReference type="GO" id="GO:0012505">
    <property type="term" value="C:endomembrane system"/>
    <property type="evidence" value="ECO:0007669"/>
    <property type="project" value="TreeGrafter"/>
</dbReference>
<feature type="domain" description="T-SNARE coiled-coil homology" evidence="7">
    <location>
        <begin position="135"/>
        <end position="197"/>
    </location>
</feature>
<evidence type="ECO:0000313" key="8">
    <source>
        <dbReference type="EMBL" id="KAA8545984.1"/>
    </source>
</evidence>
<dbReference type="GO" id="GO:0006906">
    <property type="term" value="P:vesicle fusion"/>
    <property type="evidence" value="ECO:0007669"/>
    <property type="project" value="TreeGrafter"/>
</dbReference>
<dbReference type="PROSITE" id="PS50192">
    <property type="entry name" value="T_SNARE"/>
    <property type="match status" value="1"/>
</dbReference>
<keyword evidence="6" id="KW-0472">Membrane</keyword>
<keyword evidence="6" id="KW-1133">Transmembrane helix</keyword>
<proteinExistence type="inferred from homology"/>
<dbReference type="InterPro" id="IPR010989">
    <property type="entry name" value="SNARE"/>
</dbReference>
<dbReference type="SUPFAM" id="SSF47661">
    <property type="entry name" value="t-snare proteins"/>
    <property type="match status" value="1"/>
</dbReference>
<accession>A0A5J5BTK8</accession>
<dbReference type="GO" id="GO:0000149">
    <property type="term" value="F:SNARE binding"/>
    <property type="evidence" value="ECO:0007669"/>
    <property type="project" value="TreeGrafter"/>
</dbReference>
<dbReference type="InterPro" id="IPR000727">
    <property type="entry name" value="T_SNARE_dom"/>
</dbReference>
<organism evidence="8 9">
    <name type="scientific">Nyssa sinensis</name>
    <dbReference type="NCBI Taxonomy" id="561372"/>
    <lineage>
        <taxon>Eukaryota</taxon>
        <taxon>Viridiplantae</taxon>
        <taxon>Streptophyta</taxon>
        <taxon>Embryophyta</taxon>
        <taxon>Tracheophyta</taxon>
        <taxon>Spermatophyta</taxon>
        <taxon>Magnoliopsida</taxon>
        <taxon>eudicotyledons</taxon>
        <taxon>Gunneridae</taxon>
        <taxon>Pentapetalae</taxon>
        <taxon>asterids</taxon>
        <taxon>Cornales</taxon>
        <taxon>Nyssaceae</taxon>
        <taxon>Nyssa</taxon>
    </lineage>
</organism>
<evidence type="ECO:0000256" key="6">
    <source>
        <dbReference type="SAM" id="Phobius"/>
    </source>
</evidence>
<keyword evidence="5" id="KW-0175">Coiled coil</keyword>